<evidence type="ECO:0000256" key="5">
    <source>
        <dbReference type="ARBA" id="ARBA00022801"/>
    </source>
</evidence>
<dbReference type="PROSITE" id="PS00640">
    <property type="entry name" value="THIOL_PROTEASE_ASN"/>
    <property type="match status" value="1"/>
</dbReference>
<organism evidence="15 16">
    <name type="scientific">Manduca sexta</name>
    <name type="common">Tobacco hawkmoth</name>
    <name type="synonym">Tobacco hornworm</name>
    <dbReference type="NCBI Taxonomy" id="7130"/>
    <lineage>
        <taxon>Eukaryota</taxon>
        <taxon>Metazoa</taxon>
        <taxon>Ecdysozoa</taxon>
        <taxon>Arthropoda</taxon>
        <taxon>Hexapoda</taxon>
        <taxon>Insecta</taxon>
        <taxon>Pterygota</taxon>
        <taxon>Neoptera</taxon>
        <taxon>Endopterygota</taxon>
        <taxon>Lepidoptera</taxon>
        <taxon>Glossata</taxon>
        <taxon>Ditrysia</taxon>
        <taxon>Bombycoidea</taxon>
        <taxon>Sphingidae</taxon>
        <taxon>Sphinginae</taxon>
        <taxon>Sphingini</taxon>
        <taxon>Manduca</taxon>
    </lineage>
</organism>
<dbReference type="InterPro" id="IPR039417">
    <property type="entry name" value="Peptidase_C1A_papain-like"/>
</dbReference>
<feature type="domain" description="Cystatin" evidence="12">
    <location>
        <begin position="1396"/>
        <end position="1489"/>
    </location>
</feature>
<dbReference type="GO" id="GO:0031982">
    <property type="term" value="C:vesicle"/>
    <property type="evidence" value="ECO:0007669"/>
    <property type="project" value="TreeGrafter"/>
</dbReference>
<feature type="domain" description="Cystatin" evidence="12">
    <location>
        <begin position="1711"/>
        <end position="1804"/>
    </location>
</feature>
<feature type="domain" description="Cathepsin propeptide inhibitor" evidence="14">
    <location>
        <begin position="2459"/>
        <end position="2517"/>
    </location>
</feature>
<keyword evidence="5" id="KW-0378">Hydrolase</keyword>
<feature type="domain" description="Cystatin" evidence="12">
    <location>
        <begin position="1854"/>
        <end position="1961"/>
    </location>
</feature>
<feature type="domain" description="Cystatin" evidence="12">
    <location>
        <begin position="646"/>
        <end position="765"/>
    </location>
</feature>
<evidence type="ECO:0000259" key="12">
    <source>
        <dbReference type="SMART" id="SM00043"/>
    </source>
</evidence>
<dbReference type="PROSITE" id="PS00139">
    <property type="entry name" value="THIOL_PROTEASE_CYS"/>
    <property type="match status" value="1"/>
</dbReference>
<keyword evidence="3" id="KW-0789">Thiol protease inhibitor</keyword>
<feature type="domain" description="Cystatin" evidence="12">
    <location>
        <begin position="540"/>
        <end position="636"/>
    </location>
</feature>
<dbReference type="SMART" id="SM00645">
    <property type="entry name" value="Pept_C1"/>
    <property type="match status" value="1"/>
</dbReference>
<evidence type="ECO:0008006" key="17">
    <source>
        <dbReference type="Google" id="ProtNLM"/>
    </source>
</evidence>
<feature type="signal peptide" evidence="11">
    <location>
        <begin position="1"/>
        <end position="19"/>
    </location>
</feature>
<evidence type="ECO:0000256" key="3">
    <source>
        <dbReference type="ARBA" id="ARBA00022704"/>
    </source>
</evidence>
<feature type="region of interest" description="Disordered" evidence="10">
    <location>
        <begin position="272"/>
        <end position="303"/>
    </location>
</feature>
<dbReference type="Pfam" id="PF00112">
    <property type="entry name" value="Peptidase_C1"/>
    <property type="match status" value="1"/>
</dbReference>
<comment type="caution">
    <text evidence="15">The sequence shown here is derived from an EMBL/GenBank/DDBJ whole genome shotgun (WGS) entry which is preliminary data.</text>
</comment>
<evidence type="ECO:0000313" key="16">
    <source>
        <dbReference type="Proteomes" id="UP000791440"/>
    </source>
</evidence>
<evidence type="ECO:0000256" key="10">
    <source>
        <dbReference type="SAM" id="MobiDB-lite"/>
    </source>
</evidence>
<dbReference type="PANTHER" id="PTHR46186:SF2">
    <property type="entry name" value="CYSTATIN"/>
    <property type="match status" value="1"/>
</dbReference>
<evidence type="ECO:0000259" key="13">
    <source>
        <dbReference type="SMART" id="SM00645"/>
    </source>
</evidence>
<keyword evidence="1" id="KW-0645">Protease</keyword>
<dbReference type="GO" id="GO:0006508">
    <property type="term" value="P:proteolysis"/>
    <property type="evidence" value="ECO:0007669"/>
    <property type="project" value="UniProtKB-KW"/>
</dbReference>
<dbReference type="GO" id="GO:0005737">
    <property type="term" value="C:cytoplasm"/>
    <property type="evidence" value="ECO:0007669"/>
    <property type="project" value="TreeGrafter"/>
</dbReference>
<dbReference type="PANTHER" id="PTHR46186">
    <property type="entry name" value="CYSTATIN"/>
    <property type="match status" value="1"/>
</dbReference>
<feature type="compositionally biased region" description="Basic and acidic residues" evidence="10">
    <location>
        <begin position="283"/>
        <end position="297"/>
    </location>
</feature>
<dbReference type="Proteomes" id="UP000791440">
    <property type="component" value="Unassembled WGS sequence"/>
</dbReference>
<feature type="compositionally biased region" description="Polar residues" evidence="10">
    <location>
        <begin position="901"/>
        <end position="918"/>
    </location>
</feature>
<keyword evidence="16" id="KW-1185">Reference proteome</keyword>
<dbReference type="SMART" id="SM00043">
    <property type="entry name" value="CY"/>
    <property type="match status" value="14"/>
</dbReference>
<evidence type="ECO:0000256" key="11">
    <source>
        <dbReference type="SAM" id="SignalP"/>
    </source>
</evidence>
<dbReference type="FunFam" id="3.90.70.10:FF:000130">
    <property type="entry name" value="Cysteine proteinase 1"/>
    <property type="match status" value="1"/>
</dbReference>
<gene>
    <name evidence="15" type="ORF">O3G_MSEX012250</name>
</gene>
<dbReference type="Pfam" id="PF00031">
    <property type="entry name" value="Cystatin"/>
    <property type="match status" value="13"/>
</dbReference>
<evidence type="ECO:0000256" key="7">
    <source>
        <dbReference type="ARBA" id="ARBA00023145"/>
    </source>
</evidence>
<dbReference type="CDD" id="cd02248">
    <property type="entry name" value="Peptidase_C1A"/>
    <property type="match status" value="1"/>
</dbReference>
<dbReference type="GO" id="GO:0008234">
    <property type="term" value="F:cysteine-type peptidase activity"/>
    <property type="evidence" value="ECO:0007669"/>
    <property type="project" value="UniProtKB-KW"/>
</dbReference>
<feature type="domain" description="Cystatin" evidence="12">
    <location>
        <begin position="159"/>
        <end position="266"/>
    </location>
</feature>
<evidence type="ECO:0000256" key="1">
    <source>
        <dbReference type="ARBA" id="ARBA00022670"/>
    </source>
</evidence>
<dbReference type="InterPro" id="IPR000668">
    <property type="entry name" value="Peptidase_C1A_C"/>
</dbReference>
<feature type="domain" description="Cystatin" evidence="12">
    <location>
        <begin position="1048"/>
        <end position="1144"/>
    </location>
</feature>
<evidence type="ECO:0000256" key="4">
    <source>
        <dbReference type="ARBA" id="ARBA00022729"/>
    </source>
</evidence>
<feature type="domain" description="Cystatin" evidence="12">
    <location>
        <begin position="1154"/>
        <end position="1273"/>
    </location>
</feature>
<feature type="domain" description="Cystatin" evidence="12">
    <location>
        <begin position="783"/>
        <end position="876"/>
    </location>
</feature>
<feature type="domain" description="Cystatin" evidence="12">
    <location>
        <begin position="2221"/>
        <end position="2330"/>
    </location>
</feature>
<protein>
    <recommendedName>
        <fullName evidence="17">Cysteine proteinase inhibitor</fullName>
    </recommendedName>
</protein>
<dbReference type="SMART" id="SM00848">
    <property type="entry name" value="Inhibitor_I29"/>
    <property type="match status" value="1"/>
</dbReference>
<dbReference type="InterPro" id="IPR013201">
    <property type="entry name" value="Prot_inhib_I29"/>
</dbReference>
<feature type="domain" description="Peptidase C1A papain C-terminal" evidence="13">
    <location>
        <begin position="2546"/>
        <end position="2763"/>
    </location>
</feature>
<sequence>MYTKNIFLFLPILILLTRGEISLEKKDKLLNGFIEFYNNLPNQVYTCEEGSLQNVEDLDDKCYRIEVSLHVSDTHNLDSRKYVKCTARMQELQDEGVKVANDEHHCQDMEQKPVVEEVIVTEAALVRKPVQLDNEVEPNSGVTSGEQFIAVPREEPGAPCIGCATHINPQAAGVTELATLAVRHLDRHDPGVRHALKTVIDVERQVQVVNGVRYILTLLVDYDSCTETQTESCVSSNTCKISILEKPWVKLPRGGKYRGILSNNCTSEWQFGDNGEVIDDDDSNNRENNEVGIHPRNDNNAGDDVITVAHTEDVQAQQNQVKKLTDDQVKKIEEQIIPYSEFHQPGTTEKVHTVEQSEEHAIKDSETTKYNNQNTMSQPNQNVHTSLSDERRKTIEELMNFFEFSAFGSERDNEKDTRMKRSLDHDVEAMLLADDFQALHKSIKNGRYLYDLAQTMVDYLNEMDLTVKTRTLKDVVKAEDEIVNYQHFYYIQARIFIPCDKAVCESKDTVKKICNGIIEGTDKKHPHVLTAFCYNEEEGNELNNVSNIPLDDPVLLQLCKESIKKIEKESPKLNALNISEMISATTQKVSGTLTKIAFILEHLNCTKDTPVGLRRKCKVVDELGSNLCEVVIFEKHARKERQITYNCIERPIDTSYSDQVPKEKNYNDDTKVIEMVQEALQYLEIQSNRNNKQKIVSINSVATQINAGLVTKIEFIVGYTSCSSNTEVDLSICPLLASEPLRKCNAQIWDRTWIEDGRQVEVDCDDVFNIDKNIVTKDRKKRSVPGGKTSQNPNAPEFKQLAEESMQKYLQSIGSTKPHKVVRVVKASTQVVAGSMTRIEFVISPSDGNSGDVISCYSEVWEQPWMNKKEITVDCKINNQKYRAKRETLRGGSKVKDSETTKYNNQNTMSQPNQNVHTSLSDERRKTIEELMNFFEFSAFGSERDNEKDTRMKRSLDHDVEAMLLADDFQALHKIKTRTLKDVVKAEDEIVNYQHFYYIQARIFIPCDKAVCESKDTVKKICNGIIEGTDKKHPHVLTAFCYNEEEGNELNNVSNIPLDDPVLLQLCKESIKKIEKESPKLNALNISEMISATTQKVSGTLTKIAFILEHLNCTKDTPVGLRRKCKVVDELGSNLCEVVIFEKHARKERQITYNCIERPIDTSYSDQVPKEKNYNDDTKVIEMVQEALQYLEIQSNRNNKQKIVSINSVATQINAGLVTKIEFIVGYTSCSSNTEVDLSICPLLASEPLRKCNAQIWDRTWIEDGRQVEVDCDDVFNIDKNIVTKDRKKRSVPGGKTSQNPNAPEFKQLAEESMQKYLQSIGSTKLHKVVRVVKASTQVVAGSMTRIEFVISPSDGNSGDVISCYSEVWEQPWMNKKEITVDCKINNQKYRAKRETLLGGIQAQDPNDPEFQSLAEESMQKYLQSIGSTKPHKVVRVVKASTQVVSGSMTRIEFVISPSDGNSGDVISCYSEVWEQPWINKKEITVDCKINNQKYRAKRETPVGGIQAQDPNDPKFQSLAEESMQKYLQSIGSTKPHKVVRVVKASTQVVAGSMTRIEFVISPSDGNSGDVISCYSEVWEQPWMNKKEITVDCKINNQKYRAKRETPVGGIQGQDPNDPKFQSLAEESMQKYLQSIGSTKPHKVVRVVKASTQVVAGSMTRIEFVISPSDGNSGDVISCYSEVWEQPWMNKKEITVDCKINNQKYRSKRETPVGGIQAQDPNDPEFQSLAEESMQKYLQSIGSTKPHKVVRVVKASTQVVSGSMTRIEFVISPSDGNSGDVISCYSEVWEQPWMNKKEITVDCKINNQKYRAKRAQPLMYRKVGKVNYETENQESRTKREILGNRDARQNSDKTIVGAFREEQDPTKNQYKLLAKDSLREYQRLKKSKHAHKVIEVKRVRTKVVSGLIYEIHFTAVPTTCPSKIFDASYCKQQRGSAMLSCHSKIWNQPWLKRKQITVACNPDITLGDNRNKRDVDFGNEMLENEIEVDLKDKREVLDEEEPIDDELKYYYAERAIQHVNQASNTNNLDKLISVHAVDSSVHMGANMVRLYIEIAPTFCLKHADEENLPHCEEMDGMAHRLCIARLWPSPDDELVVQTVSVVCDDDKEFSSVSGLSIPELLRTSIKELEKSPDQKYKLVHLGEPQVIPSLDSNIPVKIEFIVGFTNCTKDVDIDKRPFVCYLDSTKSSKPCTSFIWFVPNSREIYQIDVKCTTPGTRRKRSVSMNLVNATADDMEIQKLVQESLEKLEMSSIHRYKQRVILINSYSTKLTSGKVTTIDFDVGYTSCLKYEWVDDITTCDFLEHLPRRHCVAHVFERLWLQNGKNIEVNCEDDETPLEAHIEFESAEMAMQLAKEALKHIEAKYPHPRKQKVVRIFSLEKQVVAGIHYRLKIEIGLTDCSALSAQTDCKLVKDEGLNKFCRVNVWLRPWTDHPANYRVTCDYHEAATAEVYHHLQAEHLFYEFLSTYKPEYIDDRHQMRQRFEIFKENVRKMHELNTHERGTATYGVTRFADLTYEEFSTKHMGMKASLRDPNQVQFRKAVIPNVTAPDSFDWRDHGAVTGVKDQGSCGSCWAFSVTGNIEGQWKMKTGDLVSLSEQELVDCDKLDQGCNGGLPDNAYRAIEQLGGLESEDDYPYEGSDDKCSFNKTLARVQISGAVNITSNETDMAKWLVKHGPISIGINANAMQFYMGGISHPWRMLCNPSNLDHGVLIVGYGAKDYPLFHKHLPYWIIKNSWGTSWGEQGYYRVYRGDGTCGVNQMASSAVV</sequence>
<evidence type="ECO:0000256" key="6">
    <source>
        <dbReference type="ARBA" id="ARBA00022807"/>
    </source>
</evidence>
<dbReference type="PROSITE" id="PS00639">
    <property type="entry name" value="THIOL_PROTEASE_HIS"/>
    <property type="match status" value="1"/>
</dbReference>
<dbReference type="InterPro" id="IPR025661">
    <property type="entry name" value="Pept_asp_AS"/>
</dbReference>
<keyword evidence="4 11" id="KW-0732">Signal</keyword>
<evidence type="ECO:0000256" key="9">
    <source>
        <dbReference type="ARBA" id="ARBA00023180"/>
    </source>
</evidence>
<feature type="domain" description="Cystatin" evidence="12">
    <location>
        <begin position="2333"/>
        <end position="2440"/>
    </location>
</feature>
<keyword evidence="7" id="KW-0865">Zymogen</keyword>
<dbReference type="InterPro" id="IPR000010">
    <property type="entry name" value="Cystatin_dom"/>
</dbReference>
<proteinExistence type="predicted"/>
<dbReference type="GO" id="GO:0005615">
    <property type="term" value="C:extracellular space"/>
    <property type="evidence" value="ECO:0007669"/>
    <property type="project" value="TreeGrafter"/>
</dbReference>
<keyword evidence="6" id="KW-0788">Thiol protease</keyword>
<feature type="domain" description="Cystatin" evidence="12">
    <location>
        <begin position="1501"/>
        <end position="1594"/>
    </location>
</feature>
<keyword evidence="2" id="KW-0646">Protease inhibitor</keyword>
<dbReference type="Pfam" id="PF08246">
    <property type="entry name" value="Inhibitor_I29"/>
    <property type="match status" value="1"/>
</dbReference>
<keyword evidence="9" id="KW-0325">Glycoprotein</keyword>
<dbReference type="GO" id="GO:0004869">
    <property type="term" value="F:cysteine-type endopeptidase inhibitor activity"/>
    <property type="evidence" value="ECO:0007669"/>
    <property type="project" value="UniProtKB-KW"/>
</dbReference>
<feature type="compositionally biased region" description="Basic and acidic residues" evidence="10">
    <location>
        <begin position="887"/>
        <end position="900"/>
    </location>
</feature>
<reference evidence="15" key="2">
    <citation type="submission" date="2020-12" db="EMBL/GenBank/DDBJ databases">
        <authorList>
            <person name="Kanost M."/>
        </authorList>
    </citation>
    <scope>NUCLEOTIDE SEQUENCE</scope>
</reference>
<feature type="domain" description="Cystatin" evidence="12">
    <location>
        <begin position="1291"/>
        <end position="1384"/>
    </location>
</feature>
<feature type="region of interest" description="Disordered" evidence="10">
    <location>
        <begin position="887"/>
        <end position="918"/>
    </location>
</feature>
<evidence type="ECO:0000256" key="8">
    <source>
        <dbReference type="ARBA" id="ARBA00023157"/>
    </source>
</evidence>
<feature type="chain" id="PRO_5037449842" description="Cysteine proteinase inhibitor" evidence="11">
    <location>
        <begin position="20"/>
        <end position="2764"/>
    </location>
</feature>
<evidence type="ECO:0000256" key="2">
    <source>
        <dbReference type="ARBA" id="ARBA00022690"/>
    </source>
</evidence>
<accession>A0A921ZN96</accession>
<dbReference type="CDD" id="cd00042">
    <property type="entry name" value="CY"/>
    <property type="match status" value="14"/>
</dbReference>
<reference evidence="15" key="1">
    <citation type="journal article" date="2016" name="Insect Biochem. Mol. Biol.">
        <title>Multifaceted biological insights from a draft genome sequence of the tobacco hornworm moth, Manduca sexta.</title>
        <authorList>
            <person name="Kanost M.R."/>
            <person name="Arrese E.L."/>
            <person name="Cao X."/>
            <person name="Chen Y.R."/>
            <person name="Chellapilla S."/>
            <person name="Goldsmith M.R."/>
            <person name="Grosse-Wilde E."/>
            <person name="Heckel D.G."/>
            <person name="Herndon N."/>
            <person name="Jiang H."/>
            <person name="Papanicolaou A."/>
            <person name="Qu J."/>
            <person name="Soulages J.L."/>
            <person name="Vogel H."/>
            <person name="Walters J."/>
            <person name="Waterhouse R.M."/>
            <person name="Ahn S.J."/>
            <person name="Almeida F.C."/>
            <person name="An C."/>
            <person name="Aqrawi P."/>
            <person name="Bretschneider A."/>
            <person name="Bryant W.B."/>
            <person name="Bucks S."/>
            <person name="Chao H."/>
            <person name="Chevignon G."/>
            <person name="Christen J.M."/>
            <person name="Clarke D.F."/>
            <person name="Dittmer N.T."/>
            <person name="Ferguson L.C.F."/>
            <person name="Garavelou S."/>
            <person name="Gordon K.H.J."/>
            <person name="Gunaratna R.T."/>
            <person name="Han Y."/>
            <person name="Hauser F."/>
            <person name="He Y."/>
            <person name="Heidel-Fischer H."/>
            <person name="Hirsh A."/>
            <person name="Hu Y."/>
            <person name="Jiang H."/>
            <person name="Kalra D."/>
            <person name="Klinner C."/>
            <person name="Konig C."/>
            <person name="Kovar C."/>
            <person name="Kroll A.R."/>
            <person name="Kuwar S.S."/>
            <person name="Lee S.L."/>
            <person name="Lehman R."/>
            <person name="Li K."/>
            <person name="Li Z."/>
            <person name="Liang H."/>
            <person name="Lovelace S."/>
            <person name="Lu Z."/>
            <person name="Mansfield J.H."/>
            <person name="McCulloch K.J."/>
            <person name="Mathew T."/>
            <person name="Morton B."/>
            <person name="Muzny D.M."/>
            <person name="Neunemann D."/>
            <person name="Ongeri F."/>
            <person name="Pauchet Y."/>
            <person name="Pu L.L."/>
            <person name="Pyrousis I."/>
            <person name="Rao X.J."/>
            <person name="Redding A."/>
            <person name="Roesel C."/>
            <person name="Sanchez-Gracia A."/>
            <person name="Schaack S."/>
            <person name="Shukla A."/>
            <person name="Tetreau G."/>
            <person name="Wang Y."/>
            <person name="Xiong G.H."/>
            <person name="Traut W."/>
            <person name="Walsh T.K."/>
            <person name="Worley K.C."/>
            <person name="Wu D."/>
            <person name="Wu W."/>
            <person name="Wu Y.Q."/>
            <person name="Zhang X."/>
            <person name="Zou Z."/>
            <person name="Zucker H."/>
            <person name="Briscoe A.D."/>
            <person name="Burmester T."/>
            <person name="Clem R.J."/>
            <person name="Feyereisen R."/>
            <person name="Grimmelikhuijzen C.J.P."/>
            <person name="Hamodrakas S.J."/>
            <person name="Hansson B.S."/>
            <person name="Huguet E."/>
            <person name="Jermiin L.S."/>
            <person name="Lan Q."/>
            <person name="Lehman H.K."/>
            <person name="Lorenzen M."/>
            <person name="Merzendorfer H."/>
            <person name="Michalopoulos I."/>
            <person name="Morton D.B."/>
            <person name="Muthukrishnan S."/>
            <person name="Oakeshott J.G."/>
            <person name="Palmer W."/>
            <person name="Park Y."/>
            <person name="Passarelli A.L."/>
            <person name="Rozas J."/>
            <person name="Schwartz L.M."/>
            <person name="Smith W."/>
            <person name="Southgate A."/>
            <person name="Vilcinskas A."/>
            <person name="Vogt R."/>
            <person name="Wang P."/>
            <person name="Werren J."/>
            <person name="Yu X.Q."/>
            <person name="Zhou J.J."/>
            <person name="Brown S.J."/>
            <person name="Scherer S.E."/>
            <person name="Richards S."/>
            <person name="Blissard G.W."/>
        </authorList>
    </citation>
    <scope>NUCLEOTIDE SEQUENCE</scope>
</reference>
<evidence type="ECO:0000313" key="15">
    <source>
        <dbReference type="EMBL" id="KAG6460846.1"/>
    </source>
</evidence>
<dbReference type="InterPro" id="IPR000169">
    <property type="entry name" value="Pept_cys_AS"/>
</dbReference>
<name>A0A921ZN96_MANSE</name>
<evidence type="ECO:0000259" key="14">
    <source>
        <dbReference type="SMART" id="SM00848"/>
    </source>
</evidence>
<dbReference type="EMBL" id="JH668701">
    <property type="protein sequence ID" value="KAG6460846.1"/>
    <property type="molecule type" value="Genomic_DNA"/>
</dbReference>
<dbReference type="InterPro" id="IPR025660">
    <property type="entry name" value="Pept_his_AS"/>
</dbReference>
<feature type="domain" description="Cystatin" evidence="12">
    <location>
        <begin position="1606"/>
        <end position="1699"/>
    </location>
</feature>
<keyword evidence="8" id="KW-1015">Disulfide bond</keyword>